<accession>A0A1Y5SPH4</accession>
<dbReference type="CDD" id="cd06336">
    <property type="entry name" value="PBP1_ABC_ligand_binding-like"/>
    <property type="match status" value="1"/>
</dbReference>
<evidence type="ECO:0000256" key="5">
    <source>
        <dbReference type="SAM" id="SignalP"/>
    </source>
</evidence>
<dbReference type="Gene3D" id="3.40.50.2300">
    <property type="match status" value="2"/>
</dbReference>
<keyword evidence="4" id="KW-0029">Amino-acid transport</keyword>
<keyword evidence="3 5" id="KW-0732">Signal</keyword>
<organism evidence="7 8">
    <name type="scientific">Oceanibacterium hippocampi</name>
    <dbReference type="NCBI Taxonomy" id="745714"/>
    <lineage>
        <taxon>Bacteria</taxon>
        <taxon>Pseudomonadati</taxon>
        <taxon>Pseudomonadota</taxon>
        <taxon>Alphaproteobacteria</taxon>
        <taxon>Sneathiellales</taxon>
        <taxon>Sneathiellaceae</taxon>
        <taxon>Oceanibacterium</taxon>
    </lineage>
</organism>
<feature type="signal peptide" evidence="5">
    <location>
        <begin position="1"/>
        <end position="22"/>
    </location>
</feature>
<dbReference type="OrthoDB" id="9791590at2"/>
<keyword evidence="8" id="KW-1185">Reference proteome</keyword>
<dbReference type="AlphaFoldDB" id="A0A1Y5SPH4"/>
<protein>
    <submittedName>
        <fullName evidence="7">Leucine-specific-binding protein</fullName>
    </submittedName>
</protein>
<evidence type="ECO:0000313" key="8">
    <source>
        <dbReference type="Proteomes" id="UP000193200"/>
    </source>
</evidence>
<proteinExistence type="inferred from homology"/>
<evidence type="ECO:0000256" key="4">
    <source>
        <dbReference type="ARBA" id="ARBA00022970"/>
    </source>
</evidence>
<dbReference type="Pfam" id="PF13458">
    <property type="entry name" value="Peripla_BP_6"/>
    <property type="match status" value="1"/>
</dbReference>
<name>A0A1Y5SPH4_9PROT</name>
<feature type="domain" description="Leucine-binding protein" evidence="6">
    <location>
        <begin position="26"/>
        <end position="373"/>
    </location>
</feature>
<dbReference type="InterPro" id="IPR000709">
    <property type="entry name" value="Leu_Ile_Val-bd"/>
</dbReference>
<gene>
    <name evidence="7" type="primary">livK</name>
    <name evidence="7" type="ORF">OCH7691_01779</name>
</gene>
<dbReference type="InterPro" id="IPR051010">
    <property type="entry name" value="BCAA_transport"/>
</dbReference>
<dbReference type="PANTHER" id="PTHR30483">
    <property type="entry name" value="LEUCINE-SPECIFIC-BINDING PROTEIN"/>
    <property type="match status" value="1"/>
</dbReference>
<comment type="similarity">
    <text evidence="1">Belongs to the leucine-binding protein family.</text>
</comment>
<evidence type="ECO:0000256" key="1">
    <source>
        <dbReference type="ARBA" id="ARBA00010062"/>
    </source>
</evidence>
<dbReference type="InterPro" id="IPR028082">
    <property type="entry name" value="Peripla_BP_I"/>
</dbReference>
<evidence type="ECO:0000259" key="6">
    <source>
        <dbReference type="Pfam" id="PF13458"/>
    </source>
</evidence>
<dbReference type="GO" id="GO:0006865">
    <property type="term" value="P:amino acid transport"/>
    <property type="evidence" value="ECO:0007669"/>
    <property type="project" value="UniProtKB-KW"/>
</dbReference>
<dbReference type="EMBL" id="FWFR01000001">
    <property type="protein sequence ID" value="SLN42376.1"/>
    <property type="molecule type" value="Genomic_DNA"/>
</dbReference>
<dbReference type="PRINTS" id="PR00337">
    <property type="entry name" value="LEUILEVALBP"/>
</dbReference>
<sequence length="387" mass="41199">MKKNLAALVLGASLLTAAHAQAEDVLKLGAPFPLSGPGAAWGTAVLNGVKLAAKDVNEAGGLKVGDTTYKIEVVAYDDKYSASEEVTVVNRLLSVEGVKFFTGPIPSAGLLAVQPMLKKADAVAITLAFTSKAIGPDYPGIFRVSITSHEMAQPQVNWLIKNVGVKKVVGLFENDETGHAMEADTATAYKKAGATYSSEFFERGTVDFVSLLTRVLFKDIDAIELSGMSPTTSGLIIKQARELGFTGKIVRTGGPATQEIVHVAGKEAAEGIVVHAPINPYDEQMAAFIARYEGEYGAGMNGFAPFFYDGTRMMLKAMQDAGTVEDPIAVRDAMAALSEYEGVLGKVSWVGEETYGINRQISVPFYIAEIRDGKEKVVATCNVIVCE</sequence>
<dbReference type="RefSeq" id="WP_085882999.1">
    <property type="nucleotide sequence ID" value="NZ_FWFR01000001.1"/>
</dbReference>
<keyword evidence="2" id="KW-0813">Transport</keyword>
<feature type="chain" id="PRO_5012689661" evidence="5">
    <location>
        <begin position="23"/>
        <end position="387"/>
    </location>
</feature>
<dbReference type="PANTHER" id="PTHR30483:SF6">
    <property type="entry name" value="PERIPLASMIC BINDING PROTEIN OF ABC TRANSPORTER FOR NATURAL AMINO ACIDS"/>
    <property type="match status" value="1"/>
</dbReference>
<evidence type="ECO:0000256" key="2">
    <source>
        <dbReference type="ARBA" id="ARBA00022448"/>
    </source>
</evidence>
<dbReference type="Proteomes" id="UP000193200">
    <property type="component" value="Unassembled WGS sequence"/>
</dbReference>
<dbReference type="SUPFAM" id="SSF53822">
    <property type="entry name" value="Periplasmic binding protein-like I"/>
    <property type="match status" value="1"/>
</dbReference>
<evidence type="ECO:0000256" key="3">
    <source>
        <dbReference type="ARBA" id="ARBA00022729"/>
    </source>
</evidence>
<reference evidence="7 8" key="1">
    <citation type="submission" date="2017-03" db="EMBL/GenBank/DDBJ databases">
        <authorList>
            <person name="Afonso C.L."/>
            <person name="Miller P.J."/>
            <person name="Scott M.A."/>
            <person name="Spackman E."/>
            <person name="Goraichik I."/>
            <person name="Dimitrov K.M."/>
            <person name="Suarez D.L."/>
            <person name="Swayne D.E."/>
        </authorList>
    </citation>
    <scope>NUCLEOTIDE SEQUENCE [LARGE SCALE GENOMIC DNA]</scope>
    <source>
        <strain evidence="7 8">CECT 7691</strain>
    </source>
</reference>
<dbReference type="InParanoid" id="A0A1Y5SPH4"/>
<dbReference type="InterPro" id="IPR028081">
    <property type="entry name" value="Leu-bd"/>
</dbReference>
<evidence type="ECO:0000313" key="7">
    <source>
        <dbReference type="EMBL" id="SLN42376.1"/>
    </source>
</evidence>